<evidence type="ECO:0000256" key="1">
    <source>
        <dbReference type="SAM" id="MobiDB-lite"/>
    </source>
</evidence>
<sequence>MPSSTAPIGCPGPRSWTIFTDPEHIIRWAIATRGVYRQRIPELERLHPHLVIVRLRSQREADAWVATIVPAAVRGGQGAPMDQRLHDHRPAASGPR</sequence>
<comment type="caution">
    <text evidence="2">The sequence shown here is derived from an EMBL/GenBank/DDBJ whole genome shotgun (WGS) entry which is preliminary data.</text>
</comment>
<dbReference type="Proteomes" id="UP000237755">
    <property type="component" value="Unassembled WGS sequence"/>
</dbReference>
<dbReference type="EMBL" id="MPZN01000003">
    <property type="protein sequence ID" value="PPL20267.1"/>
    <property type="molecule type" value="Genomic_DNA"/>
</dbReference>
<evidence type="ECO:0000313" key="3">
    <source>
        <dbReference type="Proteomes" id="UP000237755"/>
    </source>
</evidence>
<gene>
    <name evidence="2" type="ORF">GY24_01605</name>
</gene>
<proteinExistence type="predicted"/>
<keyword evidence="3" id="KW-1185">Reference proteome</keyword>
<reference evidence="2 3" key="1">
    <citation type="journal article" date="2008" name="Int. J. Syst. Evol. Microbiol.">
        <title>Leifsonia pindariensis sp. nov., isolated from the Pindari glacier of the Indian Himalayas, and emended description of the genus Leifsonia.</title>
        <authorList>
            <person name="Reddy G.S."/>
            <person name="Prabagaran S.R."/>
            <person name="Shivaji S."/>
        </authorList>
    </citation>
    <scope>NUCLEOTIDE SEQUENCE [LARGE SCALE GENOMIC DNA]</scope>
    <source>
        <strain evidence="2 3">PON 10</strain>
    </source>
</reference>
<dbReference type="RefSeq" id="WP_193953474.1">
    <property type="nucleotide sequence ID" value="NZ_MPZN01000003.1"/>
</dbReference>
<accession>A0ABX5AZM3</accession>
<organism evidence="2 3">
    <name type="scientific">Microterricola pindariensis</name>
    <dbReference type="NCBI Taxonomy" id="478010"/>
    <lineage>
        <taxon>Bacteria</taxon>
        <taxon>Bacillati</taxon>
        <taxon>Actinomycetota</taxon>
        <taxon>Actinomycetes</taxon>
        <taxon>Micrococcales</taxon>
        <taxon>Microbacteriaceae</taxon>
        <taxon>Microterricola</taxon>
    </lineage>
</organism>
<name>A0ABX5AZM3_9MICO</name>
<feature type="region of interest" description="Disordered" evidence="1">
    <location>
        <begin position="75"/>
        <end position="96"/>
    </location>
</feature>
<evidence type="ECO:0000313" key="2">
    <source>
        <dbReference type="EMBL" id="PPL20267.1"/>
    </source>
</evidence>
<protein>
    <submittedName>
        <fullName evidence="2">Uncharacterized protein</fullName>
    </submittedName>
</protein>